<dbReference type="PROSITE" id="PS50929">
    <property type="entry name" value="ABC_TM1F"/>
    <property type="match status" value="1"/>
</dbReference>
<name>A0ABU7U360_9PROT</name>
<sequence length="576" mass="62287">MLNSLRSLLMPDQIRLIRSYLILLAVSGFCEAGTTLLLIPVTQSLMTHAYDRLGSWVSVLTIAVIITCLLRYWQTVRGMRLSVVVLRTVQSRLGQHIVRLPLGWFSGEVSGQVSRCATYGAMGLANALSHLLPALLSDIAVPLLTSGAMMLLDWRLGMVALGGAVGVLIANSRISRAIVKGEAPSHEATVTLNNRVIEFARCQASLRAFCLESATYAPLTQALEAKNAAGQSLLKTTFPKVLISGLSVQFVFAILVGVGLLLTLSGGLGVPRLMAFLVLAARFSSGLAMLGARMGVLGMIRREIERIAAIMNEPTLPEAPRRKNLIAPGAISFRSVDFGFHHGDVVLHDVTFEVTPGSVIGLIGPSGAGKSTLLKLMMRFYDPVKGQILMGGVDLRDLPTDQLMDQIALVSQDVVLFAGSIEDNIRIGNPDASEETWRHAARLARVDALVARRRHGWATQVGEGGCQLSGGERQRIALARALLKNAPILLLDEASSALDALNVAAFQDVVKQLRGKTTIIMITHQLETVMHADHLLTIEAGRIVERGAPADCLTSRGYFDRFCRERRQASGWRLTA</sequence>
<keyword evidence="11" id="KW-1185">Reference proteome</keyword>
<dbReference type="RefSeq" id="WP_394820118.1">
    <property type="nucleotide sequence ID" value="NZ_JAWJZY010000004.1"/>
</dbReference>
<dbReference type="SUPFAM" id="SSF90123">
    <property type="entry name" value="ABC transporter transmembrane region"/>
    <property type="match status" value="1"/>
</dbReference>
<evidence type="ECO:0000256" key="6">
    <source>
        <dbReference type="ARBA" id="ARBA00023136"/>
    </source>
</evidence>
<dbReference type="PROSITE" id="PS00211">
    <property type="entry name" value="ABC_TRANSPORTER_1"/>
    <property type="match status" value="1"/>
</dbReference>
<evidence type="ECO:0000259" key="8">
    <source>
        <dbReference type="PROSITE" id="PS50893"/>
    </source>
</evidence>
<feature type="transmembrane region" description="Helical" evidence="7">
    <location>
        <begin position="53"/>
        <end position="73"/>
    </location>
</feature>
<evidence type="ECO:0000256" key="2">
    <source>
        <dbReference type="ARBA" id="ARBA00022692"/>
    </source>
</evidence>
<dbReference type="Pfam" id="PF00005">
    <property type="entry name" value="ABC_tran"/>
    <property type="match status" value="1"/>
</dbReference>
<keyword evidence="3" id="KW-0547">Nucleotide-binding</keyword>
<accession>A0ABU7U360</accession>
<evidence type="ECO:0000313" key="10">
    <source>
        <dbReference type="EMBL" id="MEE8659270.1"/>
    </source>
</evidence>
<gene>
    <name evidence="10" type="ORF">DOFOFD_09645</name>
</gene>
<evidence type="ECO:0008006" key="12">
    <source>
        <dbReference type="Google" id="ProtNLM"/>
    </source>
</evidence>
<dbReference type="SUPFAM" id="SSF52540">
    <property type="entry name" value="P-loop containing nucleoside triphosphate hydrolases"/>
    <property type="match status" value="1"/>
</dbReference>
<dbReference type="PANTHER" id="PTHR24221">
    <property type="entry name" value="ATP-BINDING CASSETTE SUB-FAMILY B"/>
    <property type="match status" value="1"/>
</dbReference>
<dbReference type="PROSITE" id="PS50893">
    <property type="entry name" value="ABC_TRANSPORTER_2"/>
    <property type="match status" value="1"/>
</dbReference>
<evidence type="ECO:0000256" key="3">
    <source>
        <dbReference type="ARBA" id="ARBA00022741"/>
    </source>
</evidence>
<keyword evidence="4" id="KW-0067">ATP-binding</keyword>
<evidence type="ECO:0000256" key="1">
    <source>
        <dbReference type="ARBA" id="ARBA00004651"/>
    </source>
</evidence>
<feature type="domain" description="ABC transporter" evidence="8">
    <location>
        <begin position="331"/>
        <end position="565"/>
    </location>
</feature>
<dbReference type="InterPro" id="IPR036640">
    <property type="entry name" value="ABC1_TM_sf"/>
</dbReference>
<proteinExistence type="predicted"/>
<keyword evidence="6 7" id="KW-0472">Membrane</keyword>
<dbReference type="Gene3D" id="3.40.50.300">
    <property type="entry name" value="P-loop containing nucleotide triphosphate hydrolases"/>
    <property type="match status" value="1"/>
</dbReference>
<dbReference type="InterPro" id="IPR027417">
    <property type="entry name" value="P-loop_NTPase"/>
</dbReference>
<feature type="transmembrane region" description="Helical" evidence="7">
    <location>
        <begin position="116"/>
        <end position="136"/>
    </location>
</feature>
<dbReference type="SMART" id="SM00382">
    <property type="entry name" value="AAA"/>
    <property type="match status" value="1"/>
</dbReference>
<dbReference type="InterPro" id="IPR003593">
    <property type="entry name" value="AAA+_ATPase"/>
</dbReference>
<feature type="transmembrane region" description="Helical" evidence="7">
    <location>
        <begin position="273"/>
        <end position="292"/>
    </location>
</feature>
<comment type="subcellular location">
    <subcellularLocation>
        <location evidence="1">Cell membrane</location>
        <topology evidence="1">Multi-pass membrane protein</topology>
    </subcellularLocation>
</comment>
<feature type="transmembrane region" description="Helical" evidence="7">
    <location>
        <begin position="241"/>
        <end position="261"/>
    </location>
</feature>
<evidence type="ECO:0000313" key="11">
    <source>
        <dbReference type="Proteomes" id="UP001312908"/>
    </source>
</evidence>
<feature type="transmembrane region" description="Helical" evidence="7">
    <location>
        <begin position="148"/>
        <end position="170"/>
    </location>
</feature>
<feature type="transmembrane region" description="Helical" evidence="7">
    <location>
        <begin position="20"/>
        <end position="41"/>
    </location>
</feature>
<dbReference type="Gene3D" id="1.20.1560.10">
    <property type="entry name" value="ABC transporter type 1, transmembrane domain"/>
    <property type="match status" value="1"/>
</dbReference>
<dbReference type="InterPro" id="IPR017871">
    <property type="entry name" value="ABC_transporter-like_CS"/>
</dbReference>
<keyword evidence="2 7" id="KW-0812">Transmembrane</keyword>
<evidence type="ECO:0000256" key="5">
    <source>
        <dbReference type="ARBA" id="ARBA00022989"/>
    </source>
</evidence>
<dbReference type="EMBL" id="JAWJZY010000004">
    <property type="protein sequence ID" value="MEE8659270.1"/>
    <property type="molecule type" value="Genomic_DNA"/>
</dbReference>
<protein>
    <recommendedName>
        <fullName evidence="12">ABC transporter</fullName>
    </recommendedName>
</protein>
<evidence type="ECO:0000256" key="7">
    <source>
        <dbReference type="SAM" id="Phobius"/>
    </source>
</evidence>
<evidence type="ECO:0000259" key="9">
    <source>
        <dbReference type="PROSITE" id="PS50929"/>
    </source>
</evidence>
<feature type="domain" description="ABC transmembrane type-1" evidence="9">
    <location>
        <begin position="21"/>
        <end position="299"/>
    </location>
</feature>
<dbReference type="InterPro" id="IPR039421">
    <property type="entry name" value="Type_1_exporter"/>
</dbReference>
<reference evidence="10 11" key="1">
    <citation type="submission" date="2023-10" db="EMBL/GenBank/DDBJ databases">
        <title>Sorlinia euscelidii gen. nov., sp. nov., an acetic acid bacteria isolated from the gut of Euscelidius variegatus emitter.</title>
        <authorList>
            <person name="Michoud G."/>
            <person name="Marasco R."/>
            <person name="Seferji K."/>
            <person name="Gonella E."/>
            <person name="Garuglieri E."/>
            <person name="Alma A."/>
            <person name="Mapelli F."/>
            <person name="Borin S."/>
            <person name="Daffonchio D."/>
            <person name="Crotti E."/>
        </authorList>
    </citation>
    <scope>NUCLEOTIDE SEQUENCE [LARGE SCALE GENOMIC DNA]</scope>
    <source>
        <strain evidence="10 11">EV16P</strain>
    </source>
</reference>
<dbReference type="Pfam" id="PF00664">
    <property type="entry name" value="ABC_membrane"/>
    <property type="match status" value="1"/>
</dbReference>
<dbReference type="InterPro" id="IPR003439">
    <property type="entry name" value="ABC_transporter-like_ATP-bd"/>
</dbReference>
<dbReference type="Proteomes" id="UP001312908">
    <property type="component" value="Unassembled WGS sequence"/>
</dbReference>
<keyword evidence="5 7" id="KW-1133">Transmembrane helix</keyword>
<dbReference type="PANTHER" id="PTHR24221:SF654">
    <property type="entry name" value="ATP-BINDING CASSETTE SUB-FAMILY B MEMBER 6"/>
    <property type="match status" value="1"/>
</dbReference>
<dbReference type="InterPro" id="IPR011527">
    <property type="entry name" value="ABC1_TM_dom"/>
</dbReference>
<comment type="caution">
    <text evidence="10">The sequence shown here is derived from an EMBL/GenBank/DDBJ whole genome shotgun (WGS) entry which is preliminary data.</text>
</comment>
<evidence type="ECO:0000256" key="4">
    <source>
        <dbReference type="ARBA" id="ARBA00022840"/>
    </source>
</evidence>
<organism evidence="10 11">
    <name type="scientific">Sorlinia euscelidii</name>
    <dbReference type="NCBI Taxonomy" id="3081148"/>
    <lineage>
        <taxon>Bacteria</taxon>
        <taxon>Pseudomonadati</taxon>
        <taxon>Pseudomonadota</taxon>
        <taxon>Alphaproteobacteria</taxon>
        <taxon>Acetobacterales</taxon>
        <taxon>Acetobacteraceae</taxon>
        <taxon>Sorlinia</taxon>
    </lineage>
</organism>